<evidence type="ECO:0000313" key="1">
    <source>
        <dbReference type="EMBL" id="KAK3798966.1"/>
    </source>
</evidence>
<protein>
    <submittedName>
        <fullName evidence="1">Uncharacterized protein</fullName>
    </submittedName>
</protein>
<dbReference type="PROSITE" id="PS51257">
    <property type="entry name" value="PROKAR_LIPOPROTEIN"/>
    <property type="match status" value="1"/>
</dbReference>
<name>A0AAE1B4V0_9GAST</name>
<keyword evidence="2" id="KW-1185">Reference proteome</keyword>
<organism evidence="1 2">
    <name type="scientific">Elysia crispata</name>
    <name type="common">lettuce slug</name>
    <dbReference type="NCBI Taxonomy" id="231223"/>
    <lineage>
        <taxon>Eukaryota</taxon>
        <taxon>Metazoa</taxon>
        <taxon>Spiralia</taxon>
        <taxon>Lophotrochozoa</taxon>
        <taxon>Mollusca</taxon>
        <taxon>Gastropoda</taxon>
        <taxon>Heterobranchia</taxon>
        <taxon>Euthyneura</taxon>
        <taxon>Panpulmonata</taxon>
        <taxon>Sacoglossa</taxon>
        <taxon>Placobranchoidea</taxon>
        <taxon>Plakobranchidae</taxon>
        <taxon>Elysia</taxon>
    </lineage>
</organism>
<gene>
    <name evidence="1" type="ORF">RRG08_009160</name>
</gene>
<dbReference type="AlphaFoldDB" id="A0AAE1B4V0"/>
<dbReference type="Proteomes" id="UP001283361">
    <property type="component" value="Unassembled WGS sequence"/>
</dbReference>
<comment type="caution">
    <text evidence="1">The sequence shown here is derived from an EMBL/GenBank/DDBJ whole genome shotgun (WGS) entry which is preliminary data.</text>
</comment>
<reference evidence="1" key="1">
    <citation type="journal article" date="2023" name="G3 (Bethesda)">
        <title>A reference genome for the long-term kleptoplast-retaining sea slug Elysia crispata morphotype clarki.</title>
        <authorList>
            <person name="Eastman K.E."/>
            <person name="Pendleton A.L."/>
            <person name="Shaikh M.A."/>
            <person name="Suttiyut T."/>
            <person name="Ogas R."/>
            <person name="Tomko P."/>
            <person name="Gavelis G."/>
            <person name="Widhalm J.R."/>
            <person name="Wisecaver J.H."/>
        </authorList>
    </citation>
    <scope>NUCLEOTIDE SEQUENCE</scope>
    <source>
        <strain evidence="1">ECLA1</strain>
    </source>
</reference>
<accession>A0AAE1B4V0</accession>
<evidence type="ECO:0000313" key="2">
    <source>
        <dbReference type="Proteomes" id="UP001283361"/>
    </source>
</evidence>
<sequence length="122" mass="12764">MRGRGVLAQRCTGSNGAAQPFLSACEPPVAVCRVIGGQLICPVARPGRCDICGQLTTALARSVSGSVGTIDSRIGVCGPKMAGQGIDIATVVQAEACLSSALDVRDLFTLEMIFYRFLDFLK</sequence>
<dbReference type="EMBL" id="JAWDGP010000607">
    <property type="protein sequence ID" value="KAK3798966.1"/>
    <property type="molecule type" value="Genomic_DNA"/>
</dbReference>
<proteinExistence type="predicted"/>